<gene>
    <name evidence="2" type="ORF">Q766_05855</name>
</gene>
<evidence type="ECO:0000256" key="1">
    <source>
        <dbReference type="SAM" id="SignalP"/>
    </source>
</evidence>
<feature type="chain" id="PRO_5002003914" evidence="1">
    <location>
        <begin position="19"/>
        <end position="188"/>
    </location>
</feature>
<name>A0A0A2N0B7_9FLAO</name>
<sequence length="188" mass="21448">MKQLFLALMLAFSLMATAQDCQYSVEDATPGEELKTTKDYLMYEKVFAGTSQFLFFSLSKSQGTPILNFQLLSKSKDFPQQYCLDAASKVYLQLNNGKIITLLSATEDQCAGLMYDNNEKNNIRVLTGMFLFTKGSLEELEKSQISFIRVKYATETVDYIIKKDLQSEAMGQKYEPETYFIKTLKCIK</sequence>
<dbReference type="eggNOG" id="ENOG5032WZP">
    <property type="taxonomic scope" value="Bacteria"/>
</dbReference>
<dbReference type="RefSeq" id="WP_026991920.1">
    <property type="nucleotide sequence ID" value="NZ_JRLY01000003.1"/>
</dbReference>
<feature type="signal peptide" evidence="1">
    <location>
        <begin position="1"/>
        <end position="18"/>
    </location>
</feature>
<accession>A0A0A2N0B7</accession>
<evidence type="ECO:0000313" key="2">
    <source>
        <dbReference type="EMBL" id="KGO93910.1"/>
    </source>
</evidence>
<dbReference type="AlphaFoldDB" id="A0A0A2N0B7"/>
<protein>
    <submittedName>
        <fullName evidence="2">Uncharacterized protein</fullName>
    </submittedName>
</protein>
<proteinExistence type="predicted"/>
<dbReference type="STRING" id="1121898.GCA_000422725_00471"/>
<dbReference type="OrthoDB" id="1372254at2"/>
<evidence type="ECO:0000313" key="3">
    <source>
        <dbReference type="Proteomes" id="UP000030111"/>
    </source>
</evidence>
<dbReference type="EMBL" id="JRLY01000003">
    <property type="protein sequence ID" value="KGO93910.1"/>
    <property type="molecule type" value="Genomic_DNA"/>
</dbReference>
<organism evidence="2 3">
    <name type="scientific">Flavobacterium subsaxonicum WB 4.1-42 = DSM 21790</name>
    <dbReference type="NCBI Taxonomy" id="1121898"/>
    <lineage>
        <taxon>Bacteria</taxon>
        <taxon>Pseudomonadati</taxon>
        <taxon>Bacteroidota</taxon>
        <taxon>Flavobacteriia</taxon>
        <taxon>Flavobacteriales</taxon>
        <taxon>Flavobacteriaceae</taxon>
        <taxon>Flavobacterium</taxon>
    </lineage>
</organism>
<keyword evidence="3" id="KW-1185">Reference proteome</keyword>
<comment type="caution">
    <text evidence="2">The sequence shown here is derived from an EMBL/GenBank/DDBJ whole genome shotgun (WGS) entry which is preliminary data.</text>
</comment>
<reference evidence="2 3" key="1">
    <citation type="submission" date="2013-09" db="EMBL/GenBank/DDBJ databases">
        <authorList>
            <person name="Zeng Z."/>
            <person name="Chen C."/>
        </authorList>
    </citation>
    <scope>NUCLEOTIDE SEQUENCE [LARGE SCALE GENOMIC DNA]</scope>
    <source>
        <strain evidence="2 3">WB 4.1-42</strain>
    </source>
</reference>
<keyword evidence="1" id="KW-0732">Signal</keyword>
<dbReference type="Proteomes" id="UP000030111">
    <property type="component" value="Unassembled WGS sequence"/>
</dbReference>